<dbReference type="PANTHER" id="PTHR16027">
    <property type="entry name" value="DILUTE DOMAIN-CONTAINING PROTEIN YPR089W"/>
    <property type="match status" value="1"/>
</dbReference>
<dbReference type="InterPro" id="IPR002110">
    <property type="entry name" value="Ankyrin_rpt"/>
</dbReference>
<dbReference type="InterPro" id="IPR037986">
    <property type="entry name" value="Myo5p-like_CBD_DIL"/>
</dbReference>
<feature type="domain" description="Dilute" evidence="3">
    <location>
        <begin position="280"/>
        <end position="558"/>
    </location>
</feature>
<dbReference type="PROSITE" id="PS50088">
    <property type="entry name" value="ANK_REPEAT"/>
    <property type="match status" value="2"/>
</dbReference>
<dbReference type="RefSeq" id="XP_040723202.1">
    <property type="nucleotide sequence ID" value="XM_040866010.1"/>
</dbReference>
<keyword evidence="5" id="KW-1185">Reference proteome</keyword>
<gene>
    <name evidence="4" type="ORF">BCR37DRAFT_122999</name>
</gene>
<dbReference type="SUPFAM" id="SSF48403">
    <property type="entry name" value="Ankyrin repeat"/>
    <property type="match status" value="1"/>
</dbReference>
<evidence type="ECO:0000313" key="4">
    <source>
        <dbReference type="EMBL" id="ORY77817.1"/>
    </source>
</evidence>
<dbReference type="EMBL" id="MCFI01000019">
    <property type="protein sequence ID" value="ORY77817.1"/>
    <property type="molecule type" value="Genomic_DNA"/>
</dbReference>
<feature type="repeat" description="ANK" evidence="1">
    <location>
        <begin position="85"/>
        <end position="117"/>
    </location>
</feature>
<reference evidence="4 5" key="1">
    <citation type="submission" date="2016-07" db="EMBL/GenBank/DDBJ databases">
        <title>Pervasive Adenine N6-methylation of Active Genes in Fungi.</title>
        <authorList>
            <consortium name="DOE Joint Genome Institute"/>
            <person name="Mondo S.J."/>
            <person name="Dannebaum R.O."/>
            <person name="Kuo R.C."/>
            <person name="Labutti K."/>
            <person name="Haridas S."/>
            <person name="Kuo A."/>
            <person name="Salamov A."/>
            <person name="Ahrendt S.R."/>
            <person name="Lipzen A."/>
            <person name="Sullivan W."/>
            <person name="Andreopoulos W.B."/>
            <person name="Clum A."/>
            <person name="Lindquist E."/>
            <person name="Daum C."/>
            <person name="Ramamoorthy G.K."/>
            <person name="Gryganskyi A."/>
            <person name="Culley D."/>
            <person name="Magnuson J.K."/>
            <person name="James T.Y."/>
            <person name="O'Malley M.A."/>
            <person name="Stajich J.E."/>
            <person name="Spatafora J.W."/>
            <person name="Visel A."/>
            <person name="Grigoriev I.V."/>
        </authorList>
    </citation>
    <scope>NUCLEOTIDE SEQUENCE [LARGE SCALE GENOMIC DNA]</scope>
    <source>
        <strain evidence="4 5">12-1054</strain>
    </source>
</reference>
<dbReference type="SMART" id="SM00248">
    <property type="entry name" value="ANK"/>
    <property type="match status" value="2"/>
</dbReference>
<name>A0A1Y2F283_PROLT</name>
<dbReference type="AlphaFoldDB" id="A0A1Y2F283"/>
<proteinExistence type="predicted"/>
<dbReference type="PROSITE" id="PS50297">
    <property type="entry name" value="ANK_REP_REGION"/>
    <property type="match status" value="1"/>
</dbReference>
<evidence type="ECO:0000256" key="2">
    <source>
        <dbReference type="SAM" id="MobiDB-lite"/>
    </source>
</evidence>
<feature type="region of interest" description="Disordered" evidence="2">
    <location>
        <begin position="627"/>
        <end position="682"/>
    </location>
</feature>
<feature type="compositionally biased region" description="Basic and acidic residues" evidence="2">
    <location>
        <begin position="656"/>
        <end position="670"/>
    </location>
</feature>
<dbReference type="InterPro" id="IPR052072">
    <property type="entry name" value="Vascular_dev_regulator"/>
</dbReference>
<comment type="caution">
    <text evidence="4">The sequence shown here is derived from an EMBL/GenBank/DDBJ whole genome shotgun (WGS) entry which is preliminary data.</text>
</comment>
<organism evidence="4 5">
    <name type="scientific">Protomyces lactucae-debilis</name>
    <dbReference type="NCBI Taxonomy" id="2754530"/>
    <lineage>
        <taxon>Eukaryota</taxon>
        <taxon>Fungi</taxon>
        <taxon>Dikarya</taxon>
        <taxon>Ascomycota</taxon>
        <taxon>Taphrinomycotina</taxon>
        <taxon>Taphrinomycetes</taxon>
        <taxon>Taphrinales</taxon>
        <taxon>Protomycetaceae</taxon>
        <taxon>Protomyces</taxon>
    </lineage>
</organism>
<dbReference type="Pfam" id="PF12796">
    <property type="entry name" value="Ank_2"/>
    <property type="match status" value="1"/>
</dbReference>
<dbReference type="Pfam" id="PF01843">
    <property type="entry name" value="DIL"/>
    <property type="match status" value="1"/>
</dbReference>
<dbReference type="CDD" id="cd15473">
    <property type="entry name" value="Myo5p-like_CBD_DIL_ANK"/>
    <property type="match status" value="1"/>
</dbReference>
<dbReference type="GeneID" id="63782609"/>
<keyword evidence="1" id="KW-0040">ANK repeat</keyword>
<dbReference type="OrthoDB" id="426293at2759"/>
<dbReference type="Proteomes" id="UP000193685">
    <property type="component" value="Unassembled WGS sequence"/>
</dbReference>
<feature type="repeat" description="ANK" evidence="1">
    <location>
        <begin position="52"/>
        <end position="84"/>
    </location>
</feature>
<dbReference type="InterPro" id="IPR002710">
    <property type="entry name" value="Dilute_dom"/>
</dbReference>
<evidence type="ECO:0000256" key="1">
    <source>
        <dbReference type="PROSITE-ProRule" id="PRU00023"/>
    </source>
</evidence>
<dbReference type="STRING" id="56484.A0A1Y2F283"/>
<dbReference type="SMART" id="SM01132">
    <property type="entry name" value="DIL"/>
    <property type="match status" value="1"/>
</dbReference>
<evidence type="ECO:0000259" key="3">
    <source>
        <dbReference type="PROSITE" id="PS51126"/>
    </source>
</evidence>
<accession>A0A1Y2F283</accession>
<sequence length="682" mass="75484">MEDPWSQGQPEQDTLQAQFLRGCLSNDFPLVSRLLSDPGTLSRIRIDAPDEAGSPAILTASCFGYAEMVELLLDAGANVDAHDARGWSALMWASNNNHGHIAKLLMEHGAKRDAVSKSGYTASDFASTTTLKESLSPEGSLADEIGTTGTTGSDWYGAHSALDFEESLREEEQSRRMALEAGINLEVDMGALSLGNEGMPEDDDLEEEDSENAFVWDHCLPSQMFVFSEASLPDMLKLAITDYPPLRASSQRLVPANLLFLAARFAHYFSTPQLLHTLLHDALETIEEVVNQKQEDMTVLAFWISNCLLLQYYLRKEPQLVLTTSESQLRISELINEIYVLVVRDAERRIEKVLTASMLDYCAIDLSELEMSDEWRLFKRKQPSGDGSLSPRRRRGASPRNITGLLSSTLYVLEAYAIHPSITVQALSQILFWLASELFNRILQNKKYLSRGKAMDLRMNVSQIEEWIRNNNRAWQDQPDLATRCSSKKGGLRRLVGLLQLLQCLSSLGESEVKQVVDSIEGITARQALFVAEGYRSERAETKIARAIKVQLVALEREQSATIAQGTEGIFLDATEQLSFKLPTSTDLILSYGSGIGGTQRDNEKLFTPTLPLELIEKLDALAEGGDGQLKSTERAKGYAGMTSEGPAEVTDEADAPEHDGKKTADEQERIANAVGEHSGVW</sequence>
<dbReference type="InterPro" id="IPR036770">
    <property type="entry name" value="Ankyrin_rpt-contain_sf"/>
</dbReference>
<dbReference type="Gene3D" id="1.25.40.20">
    <property type="entry name" value="Ankyrin repeat-containing domain"/>
    <property type="match status" value="1"/>
</dbReference>
<dbReference type="PROSITE" id="PS51126">
    <property type="entry name" value="DILUTE"/>
    <property type="match status" value="1"/>
</dbReference>
<dbReference type="PANTHER" id="PTHR16027:SF6">
    <property type="entry name" value="DILUTE DOMAIN-CONTAINING PROTEIN"/>
    <property type="match status" value="1"/>
</dbReference>
<dbReference type="GO" id="GO:0051020">
    <property type="term" value="F:GTPase binding"/>
    <property type="evidence" value="ECO:0007669"/>
    <property type="project" value="TreeGrafter"/>
</dbReference>
<evidence type="ECO:0000313" key="5">
    <source>
        <dbReference type="Proteomes" id="UP000193685"/>
    </source>
</evidence>
<protein>
    <recommendedName>
        <fullName evidence="3">Dilute domain-containing protein</fullName>
    </recommendedName>
</protein>
<dbReference type="OMA" id="WSQVMYW"/>